<dbReference type="STRING" id="1045775.SAMN05216378_0842"/>
<dbReference type="PANTHER" id="PTHR43744">
    <property type="entry name" value="ABC TRANSPORTER PERMEASE PROTEIN MG189-RELATED-RELATED"/>
    <property type="match status" value="1"/>
</dbReference>
<dbReference type="GO" id="GO:0005886">
    <property type="term" value="C:plasma membrane"/>
    <property type="evidence" value="ECO:0007669"/>
    <property type="project" value="UniProtKB-SubCell"/>
</dbReference>
<keyword evidence="9" id="KW-0762">Sugar transport</keyword>
<dbReference type="Proteomes" id="UP000198855">
    <property type="component" value="Unassembled WGS sequence"/>
</dbReference>
<evidence type="ECO:0000313" key="9">
    <source>
        <dbReference type="EMBL" id="SFD65249.1"/>
    </source>
</evidence>
<dbReference type="EMBL" id="FOMT01000001">
    <property type="protein sequence ID" value="SFD65249.1"/>
    <property type="molecule type" value="Genomic_DNA"/>
</dbReference>
<keyword evidence="10" id="KW-1185">Reference proteome</keyword>
<keyword evidence="3" id="KW-1003">Cell membrane</keyword>
<keyword evidence="4 7" id="KW-0812">Transmembrane</keyword>
<keyword evidence="2 7" id="KW-0813">Transport</keyword>
<feature type="transmembrane region" description="Helical" evidence="7">
    <location>
        <begin position="187"/>
        <end position="205"/>
    </location>
</feature>
<dbReference type="RefSeq" id="WP_091181335.1">
    <property type="nucleotide sequence ID" value="NZ_FOMT01000001.1"/>
</dbReference>
<name>A0A1I1U395_9BACL</name>
<feature type="transmembrane region" description="Helical" evidence="7">
    <location>
        <begin position="12"/>
        <end position="31"/>
    </location>
</feature>
<dbReference type="InterPro" id="IPR000515">
    <property type="entry name" value="MetI-like"/>
</dbReference>
<evidence type="ECO:0000256" key="1">
    <source>
        <dbReference type="ARBA" id="ARBA00004651"/>
    </source>
</evidence>
<organism evidence="9 10">
    <name type="scientific">Paenibacillus catalpae</name>
    <dbReference type="NCBI Taxonomy" id="1045775"/>
    <lineage>
        <taxon>Bacteria</taxon>
        <taxon>Bacillati</taxon>
        <taxon>Bacillota</taxon>
        <taxon>Bacilli</taxon>
        <taxon>Bacillales</taxon>
        <taxon>Paenibacillaceae</taxon>
        <taxon>Paenibacillus</taxon>
    </lineage>
</organism>
<accession>A0A1I1U395</accession>
<sequence length="277" mass="31226">MIRSRLLSKSLIYLLLAAGTCLCLFPFYWLLRSSVMDQSDIFVIPPIWTPNDWLISNYREAMTILPFNRYFLNTLIIVVLEVTGVVLSSSICAYSFARLRWPGRNIVFMVILSSMMLPGAVTLIPQYVGWAKLGATNTFIPLTLPAWFGGGAFNVFLLRQFFMTIPKELDEAALVDGAGYFRIYSRIMLPLLVPALVVVGLFSFLNGWNDFMGPLIYLSDEKLYTLALGLQTFKGMYNAQWHLMMAATTVVLLPAMLVFFLGQKYFVEGIVMTGLKG</sequence>
<evidence type="ECO:0000256" key="6">
    <source>
        <dbReference type="ARBA" id="ARBA00023136"/>
    </source>
</evidence>
<dbReference type="AlphaFoldDB" id="A0A1I1U395"/>
<evidence type="ECO:0000256" key="2">
    <source>
        <dbReference type="ARBA" id="ARBA00022448"/>
    </source>
</evidence>
<feature type="domain" description="ABC transmembrane type-1" evidence="8">
    <location>
        <begin position="71"/>
        <end position="262"/>
    </location>
</feature>
<dbReference type="Gene3D" id="1.10.3720.10">
    <property type="entry name" value="MetI-like"/>
    <property type="match status" value="1"/>
</dbReference>
<evidence type="ECO:0000313" key="10">
    <source>
        <dbReference type="Proteomes" id="UP000198855"/>
    </source>
</evidence>
<evidence type="ECO:0000256" key="3">
    <source>
        <dbReference type="ARBA" id="ARBA00022475"/>
    </source>
</evidence>
<comment type="similarity">
    <text evidence="7">Belongs to the binding-protein-dependent transport system permease family.</text>
</comment>
<dbReference type="GO" id="GO:0055085">
    <property type="term" value="P:transmembrane transport"/>
    <property type="evidence" value="ECO:0007669"/>
    <property type="project" value="InterPro"/>
</dbReference>
<gene>
    <name evidence="9" type="ORF">SAMN05216378_0842</name>
</gene>
<evidence type="ECO:0000259" key="8">
    <source>
        <dbReference type="PROSITE" id="PS50928"/>
    </source>
</evidence>
<dbReference type="PROSITE" id="PS50928">
    <property type="entry name" value="ABC_TM1"/>
    <property type="match status" value="1"/>
</dbReference>
<dbReference type="InterPro" id="IPR035906">
    <property type="entry name" value="MetI-like_sf"/>
</dbReference>
<feature type="transmembrane region" description="Helical" evidence="7">
    <location>
        <begin position="241"/>
        <end position="262"/>
    </location>
</feature>
<reference evidence="10" key="1">
    <citation type="submission" date="2016-10" db="EMBL/GenBank/DDBJ databases">
        <authorList>
            <person name="Varghese N."/>
            <person name="Submissions S."/>
        </authorList>
    </citation>
    <scope>NUCLEOTIDE SEQUENCE [LARGE SCALE GENOMIC DNA]</scope>
    <source>
        <strain evidence="10">CGMCC 1.10784</strain>
    </source>
</reference>
<evidence type="ECO:0000256" key="5">
    <source>
        <dbReference type="ARBA" id="ARBA00022989"/>
    </source>
</evidence>
<dbReference type="CDD" id="cd06261">
    <property type="entry name" value="TM_PBP2"/>
    <property type="match status" value="1"/>
</dbReference>
<dbReference type="Pfam" id="PF00528">
    <property type="entry name" value="BPD_transp_1"/>
    <property type="match status" value="1"/>
</dbReference>
<proteinExistence type="inferred from homology"/>
<feature type="transmembrane region" description="Helical" evidence="7">
    <location>
        <begin position="139"/>
        <end position="158"/>
    </location>
</feature>
<feature type="transmembrane region" description="Helical" evidence="7">
    <location>
        <begin position="70"/>
        <end position="94"/>
    </location>
</feature>
<keyword evidence="5 7" id="KW-1133">Transmembrane helix</keyword>
<dbReference type="OrthoDB" id="9771544at2"/>
<keyword evidence="6 7" id="KW-0472">Membrane</keyword>
<dbReference type="SUPFAM" id="SSF161098">
    <property type="entry name" value="MetI-like"/>
    <property type="match status" value="1"/>
</dbReference>
<evidence type="ECO:0000256" key="4">
    <source>
        <dbReference type="ARBA" id="ARBA00022692"/>
    </source>
</evidence>
<dbReference type="PANTHER" id="PTHR43744:SF8">
    <property type="entry name" value="SN-GLYCEROL-3-PHOSPHATE TRANSPORT SYSTEM PERMEASE PROTEIN UGPE"/>
    <property type="match status" value="1"/>
</dbReference>
<feature type="transmembrane region" description="Helical" evidence="7">
    <location>
        <begin position="106"/>
        <end position="127"/>
    </location>
</feature>
<evidence type="ECO:0000256" key="7">
    <source>
        <dbReference type="RuleBase" id="RU363032"/>
    </source>
</evidence>
<comment type="subcellular location">
    <subcellularLocation>
        <location evidence="1 7">Cell membrane</location>
        <topology evidence="1 7">Multi-pass membrane protein</topology>
    </subcellularLocation>
</comment>
<protein>
    <submittedName>
        <fullName evidence="9">Multiple sugar transport system permease protein</fullName>
    </submittedName>
</protein>